<dbReference type="NCBIfam" id="NF033543">
    <property type="entry name" value="transpos_IS256"/>
    <property type="match status" value="1"/>
</dbReference>
<evidence type="ECO:0000256" key="5">
    <source>
        <dbReference type="ARBA" id="ARBA00023172"/>
    </source>
</evidence>
<evidence type="ECO:0000313" key="7">
    <source>
        <dbReference type="EMBL" id="RFZ79266.1"/>
    </source>
</evidence>
<dbReference type="GO" id="GO:0006313">
    <property type="term" value="P:DNA transposition"/>
    <property type="evidence" value="ECO:0007669"/>
    <property type="project" value="UniProtKB-UniRule"/>
</dbReference>
<protein>
    <recommendedName>
        <fullName evidence="6">Mutator family transposase</fullName>
    </recommendedName>
</protein>
<gene>
    <name evidence="7" type="ORF">DS742_08545</name>
</gene>
<dbReference type="Pfam" id="PF00872">
    <property type="entry name" value="Transposase_mut"/>
    <property type="match status" value="1"/>
</dbReference>
<name>A0A3E2NE44_9FIRM</name>
<reference evidence="7 8" key="1">
    <citation type="submission" date="2018-07" db="EMBL/GenBank/DDBJ databases">
        <title>New species, Clostridium PI-S10-A1B.</title>
        <authorList>
            <person name="Krishna G."/>
            <person name="Summeta K."/>
            <person name="Shikha S."/>
            <person name="Prabhu P.B."/>
            <person name="Suresh K."/>
        </authorList>
    </citation>
    <scope>NUCLEOTIDE SEQUENCE [LARGE SCALE GENOMIC DNA]</scope>
    <source>
        <strain evidence="7 8">PI-S10-A1B</strain>
    </source>
</reference>
<dbReference type="GO" id="GO:0004803">
    <property type="term" value="F:transposase activity"/>
    <property type="evidence" value="ECO:0007669"/>
    <property type="project" value="UniProtKB-UniRule"/>
</dbReference>
<comment type="similarity">
    <text evidence="2 6">Belongs to the transposase mutator family.</text>
</comment>
<dbReference type="GO" id="GO:0003677">
    <property type="term" value="F:DNA binding"/>
    <property type="evidence" value="ECO:0007669"/>
    <property type="project" value="UniProtKB-UniRule"/>
</dbReference>
<comment type="function">
    <text evidence="1 6">Required for the transposition of the insertion element.</text>
</comment>
<keyword evidence="4 6" id="KW-0238">DNA-binding</keyword>
<dbReference type="PROSITE" id="PS01007">
    <property type="entry name" value="TRANSPOSASE_MUTATOR"/>
    <property type="match status" value="1"/>
</dbReference>
<sequence length="404" mass="47090">MAIAKEQLQQIIADNDIKSVGDIYSLFKDSFKDMLQELMEAELNASLGYEKNKKEVTDTDNKRNGYSPKTVKSKFGQLTLDIPRDRNGEFEPQIVPKYQRDISGIEEQVISLYTRGMSTRDIHDQLHDLYGIELSADMVSKITDKILPEIKEWQSRPLEPVYPFIFMDAIHYKIREDGRIMNRAAYVVLGVTLDGNKDILSINIGANESSKFWLGMLNDLKNRGVQEVLFFCVDGLAGFKEAIYAVYPQAEVQRCIIHMLRNSFKYVSYKDIKKFAADFKAVYKAPTEELALSELETVKEIWGKKYPYAIANWEQNWEVVRPFFGFNEDIRRIMYTTNIIEGVNRQFRKVTKAKSSFPSDNSLEKMLYLASQNVKKKWTQRYRNWDLVLSQLMLLYPERLNEYL</sequence>
<evidence type="ECO:0000256" key="1">
    <source>
        <dbReference type="ARBA" id="ARBA00002190"/>
    </source>
</evidence>
<dbReference type="PANTHER" id="PTHR33217:SF8">
    <property type="entry name" value="MUTATOR FAMILY TRANSPOSASE"/>
    <property type="match status" value="1"/>
</dbReference>
<dbReference type="RefSeq" id="WP_117416575.1">
    <property type="nucleotide sequence ID" value="NZ_QOHO01000025.1"/>
</dbReference>
<dbReference type="AlphaFoldDB" id="A0A3E2NE44"/>
<evidence type="ECO:0000256" key="4">
    <source>
        <dbReference type="ARBA" id="ARBA00023125"/>
    </source>
</evidence>
<dbReference type="Proteomes" id="UP000260680">
    <property type="component" value="Unassembled WGS sequence"/>
</dbReference>
<dbReference type="PANTHER" id="PTHR33217">
    <property type="entry name" value="TRANSPOSASE FOR INSERTION SEQUENCE ELEMENT IS1081"/>
    <property type="match status" value="1"/>
</dbReference>
<dbReference type="OrthoDB" id="9779930at2"/>
<evidence type="ECO:0000256" key="3">
    <source>
        <dbReference type="ARBA" id="ARBA00022578"/>
    </source>
</evidence>
<keyword evidence="6" id="KW-0814">Transposable element</keyword>
<proteinExistence type="inferred from homology"/>
<keyword evidence="3 6" id="KW-0815">Transposition</keyword>
<dbReference type="InterPro" id="IPR001207">
    <property type="entry name" value="Transposase_mutator"/>
</dbReference>
<organism evidence="7 8">
    <name type="scientific">Lacrimispora amygdalina</name>
    <dbReference type="NCBI Taxonomy" id="253257"/>
    <lineage>
        <taxon>Bacteria</taxon>
        <taxon>Bacillati</taxon>
        <taxon>Bacillota</taxon>
        <taxon>Clostridia</taxon>
        <taxon>Lachnospirales</taxon>
        <taxon>Lachnospiraceae</taxon>
        <taxon>Lacrimispora</taxon>
    </lineage>
</organism>
<comment type="caution">
    <text evidence="7">The sequence shown here is derived from an EMBL/GenBank/DDBJ whole genome shotgun (WGS) entry which is preliminary data.</text>
</comment>
<accession>A0A3E2NE44</accession>
<evidence type="ECO:0000313" key="8">
    <source>
        <dbReference type="Proteomes" id="UP000260680"/>
    </source>
</evidence>
<evidence type="ECO:0000256" key="2">
    <source>
        <dbReference type="ARBA" id="ARBA00010961"/>
    </source>
</evidence>
<dbReference type="EMBL" id="QOHO01000025">
    <property type="protein sequence ID" value="RFZ79266.1"/>
    <property type="molecule type" value="Genomic_DNA"/>
</dbReference>
<keyword evidence="5 6" id="KW-0233">DNA recombination</keyword>
<evidence type="ECO:0000256" key="6">
    <source>
        <dbReference type="RuleBase" id="RU365089"/>
    </source>
</evidence>